<keyword evidence="5" id="KW-0645">Protease</keyword>
<evidence type="ECO:0000256" key="7">
    <source>
        <dbReference type="ARBA" id="ARBA00022989"/>
    </source>
</evidence>
<dbReference type="Pfam" id="PF03412">
    <property type="entry name" value="Peptidase_C39"/>
    <property type="match status" value="1"/>
</dbReference>
<dbReference type="Gene3D" id="1.20.1560.10">
    <property type="entry name" value="ABC transporter type 1, transmembrane domain"/>
    <property type="match status" value="1"/>
</dbReference>
<organism evidence="13 14">
    <name type="scientific">Ornithinimicrobium faecis</name>
    <dbReference type="NCBI Taxonomy" id="2934158"/>
    <lineage>
        <taxon>Bacteria</taxon>
        <taxon>Bacillati</taxon>
        <taxon>Actinomycetota</taxon>
        <taxon>Actinomycetes</taxon>
        <taxon>Micrococcales</taxon>
        <taxon>Ornithinimicrobiaceae</taxon>
        <taxon>Ornithinimicrobium</taxon>
    </lineage>
</organism>
<evidence type="ECO:0000313" key="13">
    <source>
        <dbReference type="EMBL" id="USQ81855.1"/>
    </source>
</evidence>
<evidence type="ECO:0000256" key="1">
    <source>
        <dbReference type="ARBA" id="ARBA00004651"/>
    </source>
</evidence>
<dbReference type="Proteomes" id="UP001056455">
    <property type="component" value="Chromosome"/>
</dbReference>
<keyword evidence="2 9" id="KW-0812">Transmembrane</keyword>
<dbReference type="InterPro" id="IPR005074">
    <property type="entry name" value="Peptidase_C39"/>
</dbReference>
<dbReference type="PANTHER" id="PTHR43394">
    <property type="entry name" value="ATP-DEPENDENT PERMEASE MDL1, MITOCHONDRIAL"/>
    <property type="match status" value="1"/>
</dbReference>
<sequence length="744" mass="81014">MANAKTQRKPRIEQQVEGLAKRRSAVRKTPTVIQMEAVECGAASLSIILGHYGRFVPLEELRIACGTSRDGASAKNVIDAAQSYGLVGKGQRMEIGPLMEMERPVIIFWAFQHFMVVNGFEKRRNGTVVLLNDPATGPRRMSLAEFDEGFTGIVLDLQPSEEFEPSGQPARILGLLQERMTRSGRGLPLALLASVVLVIPGVVVPIFTQIYLDQVYGNPGLGPVLPLILGLVLCATATLILTRVQTSSLRLVEARTALVSTGRFMYQLLRLPIAFFMQRRAGELGRRITSNIQVSQTVTRDLVVTMVNLLLIVVYGAVLMWQDLVLGALAIGVALINLIVLRAVMRRRVDNSTALEAEEGRLAVTTLHTISSIETVKASGTEHASFVRWSGFLARTITESQKLGQPTALLTVVPPLLATVNSGLVMLVGGLRVADGAISVGLLFAFQALLTSFTRPLTQLTNQAGQLQEMSAQLHRLRDAEQYVPDPAFSSGAGRSGRLAGTLRFDSVDYSFGPLLDPHIVDLRLRLEPGRRVALVGASGSGKSTIGRLAAGLVEPTGGQILFDERPRHEWSRQSIAASVSYVDQNTVLFEGSVRDNICFWDTDIPDEQVVRALKDAEVFDDVSRRAGGMNSQVAEGGKNFSGGQQQRLELARALVTDPNVLILDEATSALDTLTEQAVMDHLRRRGCALLLIAHRLSTVRDADEILVLDDGKVVESGRHADLMARDGLYAELVRSESQRKETP</sequence>
<dbReference type="SUPFAM" id="SSF52540">
    <property type="entry name" value="P-loop containing nucleoside triphosphate hydrolases"/>
    <property type="match status" value="1"/>
</dbReference>
<feature type="transmembrane region" description="Helical" evidence="9">
    <location>
        <begin position="224"/>
        <end position="242"/>
    </location>
</feature>
<dbReference type="InterPro" id="IPR039421">
    <property type="entry name" value="Type_1_exporter"/>
</dbReference>
<evidence type="ECO:0000256" key="3">
    <source>
        <dbReference type="ARBA" id="ARBA00022741"/>
    </source>
</evidence>
<evidence type="ECO:0000256" key="4">
    <source>
        <dbReference type="ARBA" id="ARBA00022801"/>
    </source>
</evidence>
<dbReference type="InterPro" id="IPR027417">
    <property type="entry name" value="P-loop_NTPase"/>
</dbReference>
<evidence type="ECO:0000256" key="5">
    <source>
        <dbReference type="ARBA" id="ARBA00022807"/>
    </source>
</evidence>
<dbReference type="PROSITE" id="PS50893">
    <property type="entry name" value="ABC_TRANSPORTER_2"/>
    <property type="match status" value="1"/>
</dbReference>
<evidence type="ECO:0000256" key="2">
    <source>
        <dbReference type="ARBA" id="ARBA00022692"/>
    </source>
</evidence>
<dbReference type="Pfam" id="PF00664">
    <property type="entry name" value="ABC_membrane"/>
    <property type="match status" value="1"/>
</dbReference>
<keyword evidence="7 9" id="KW-1133">Transmembrane helix</keyword>
<dbReference type="InterPro" id="IPR003593">
    <property type="entry name" value="AAA+_ATPase"/>
</dbReference>
<feature type="transmembrane region" description="Helical" evidence="9">
    <location>
        <begin position="436"/>
        <end position="453"/>
    </location>
</feature>
<feature type="domain" description="ABC transmembrane type-1" evidence="11">
    <location>
        <begin position="189"/>
        <end position="469"/>
    </location>
</feature>
<feature type="transmembrane region" description="Helical" evidence="9">
    <location>
        <begin position="302"/>
        <end position="318"/>
    </location>
</feature>
<dbReference type="PANTHER" id="PTHR43394:SF1">
    <property type="entry name" value="ATP-BINDING CASSETTE SUB-FAMILY B MEMBER 10, MITOCHONDRIAL"/>
    <property type="match status" value="1"/>
</dbReference>
<dbReference type="Gene3D" id="3.40.50.300">
    <property type="entry name" value="P-loop containing nucleotide triphosphate hydrolases"/>
    <property type="match status" value="1"/>
</dbReference>
<evidence type="ECO:0000256" key="6">
    <source>
        <dbReference type="ARBA" id="ARBA00022840"/>
    </source>
</evidence>
<dbReference type="EMBL" id="CP099489">
    <property type="protein sequence ID" value="USQ81855.1"/>
    <property type="molecule type" value="Genomic_DNA"/>
</dbReference>
<feature type="domain" description="ABC transporter" evidence="10">
    <location>
        <begin position="503"/>
        <end position="736"/>
    </location>
</feature>
<dbReference type="SUPFAM" id="SSF90123">
    <property type="entry name" value="ABC transporter transmembrane region"/>
    <property type="match status" value="1"/>
</dbReference>
<evidence type="ECO:0000256" key="9">
    <source>
        <dbReference type="SAM" id="Phobius"/>
    </source>
</evidence>
<feature type="transmembrane region" description="Helical" evidence="9">
    <location>
        <begin position="324"/>
        <end position="344"/>
    </location>
</feature>
<dbReference type="SMART" id="SM00382">
    <property type="entry name" value="AAA"/>
    <property type="match status" value="1"/>
</dbReference>
<keyword evidence="4" id="KW-0378">Hydrolase</keyword>
<dbReference type="InterPro" id="IPR003439">
    <property type="entry name" value="ABC_transporter-like_ATP-bd"/>
</dbReference>
<keyword evidence="3" id="KW-0547">Nucleotide-binding</keyword>
<dbReference type="Gene3D" id="3.90.70.10">
    <property type="entry name" value="Cysteine proteinases"/>
    <property type="match status" value="1"/>
</dbReference>
<dbReference type="PROSITE" id="PS50990">
    <property type="entry name" value="PEPTIDASE_C39"/>
    <property type="match status" value="1"/>
</dbReference>
<dbReference type="PROSITE" id="PS50929">
    <property type="entry name" value="ABC_TM1F"/>
    <property type="match status" value="1"/>
</dbReference>
<feature type="domain" description="Peptidase C39" evidence="12">
    <location>
        <begin position="34"/>
        <end position="157"/>
    </location>
</feature>
<reference evidence="13" key="1">
    <citation type="submission" date="2022-06" db="EMBL/GenBank/DDBJ databases">
        <title>Ornithinimicrobium HY1793.</title>
        <authorList>
            <person name="Huang Y."/>
        </authorList>
    </citation>
    <scope>NUCLEOTIDE SEQUENCE</scope>
    <source>
        <strain evidence="13">HY1793</strain>
    </source>
</reference>
<gene>
    <name evidence="13" type="ORF">NF556_09485</name>
</gene>
<proteinExistence type="predicted"/>
<dbReference type="InterPro" id="IPR022514">
    <property type="entry name" value="NHPM_micro_ABC1"/>
</dbReference>
<dbReference type="RefSeq" id="WP_252595391.1">
    <property type="nucleotide sequence ID" value="NZ_CP099489.1"/>
</dbReference>
<evidence type="ECO:0000259" key="10">
    <source>
        <dbReference type="PROSITE" id="PS50893"/>
    </source>
</evidence>
<dbReference type="NCBIfam" id="TIGR03796">
    <property type="entry name" value="NHLM_micro_ABC1"/>
    <property type="match status" value="1"/>
</dbReference>
<dbReference type="InterPro" id="IPR011527">
    <property type="entry name" value="ABC1_TM_dom"/>
</dbReference>
<evidence type="ECO:0000256" key="8">
    <source>
        <dbReference type="ARBA" id="ARBA00023136"/>
    </source>
</evidence>
<evidence type="ECO:0000313" key="14">
    <source>
        <dbReference type="Proteomes" id="UP001056455"/>
    </source>
</evidence>
<evidence type="ECO:0000259" key="11">
    <source>
        <dbReference type="PROSITE" id="PS50929"/>
    </source>
</evidence>
<feature type="transmembrane region" description="Helical" evidence="9">
    <location>
        <begin position="189"/>
        <end position="212"/>
    </location>
</feature>
<accession>A0ABY4YZI2</accession>
<comment type="subcellular location">
    <subcellularLocation>
        <location evidence="1">Cell membrane</location>
        <topology evidence="1">Multi-pass membrane protein</topology>
    </subcellularLocation>
</comment>
<dbReference type="PROSITE" id="PS00211">
    <property type="entry name" value="ABC_TRANSPORTER_1"/>
    <property type="match status" value="1"/>
</dbReference>
<dbReference type="InterPro" id="IPR017871">
    <property type="entry name" value="ABC_transporter-like_CS"/>
</dbReference>
<keyword evidence="5" id="KW-0788">Thiol protease</keyword>
<keyword evidence="6" id="KW-0067">ATP-binding</keyword>
<protein>
    <submittedName>
        <fullName evidence="13">NHLP family bacteriocin export ABC transporter peptidase/permease/ATPase subunit</fullName>
    </submittedName>
</protein>
<dbReference type="Pfam" id="PF00005">
    <property type="entry name" value="ABC_tran"/>
    <property type="match status" value="1"/>
</dbReference>
<keyword evidence="8 9" id="KW-0472">Membrane</keyword>
<keyword evidence="14" id="KW-1185">Reference proteome</keyword>
<name>A0ABY4YZI2_9MICO</name>
<evidence type="ECO:0000259" key="12">
    <source>
        <dbReference type="PROSITE" id="PS50990"/>
    </source>
</evidence>
<dbReference type="InterPro" id="IPR036640">
    <property type="entry name" value="ABC1_TM_sf"/>
</dbReference>